<accession>A0A5A7NTF4</accession>
<comment type="similarity">
    <text evidence="2 6">Belongs to the zinc-containing alcohol dehydrogenase family.</text>
</comment>
<dbReference type="SUPFAM" id="SSF51735">
    <property type="entry name" value="NAD(P)-binding Rossmann-fold domains"/>
    <property type="match status" value="1"/>
</dbReference>
<dbReference type="InterPro" id="IPR013149">
    <property type="entry name" value="ADH-like_C"/>
</dbReference>
<dbReference type="InterPro" id="IPR020843">
    <property type="entry name" value="ER"/>
</dbReference>
<organism evidence="8 9">
    <name type="scientific">Zafaria cholistanensis</name>
    <dbReference type="NCBI Taxonomy" id="1682741"/>
    <lineage>
        <taxon>Bacteria</taxon>
        <taxon>Bacillati</taxon>
        <taxon>Actinomycetota</taxon>
        <taxon>Actinomycetes</taxon>
        <taxon>Micrococcales</taxon>
        <taxon>Micrococcaceae</taxon>
        <taxon>Zafaria</taxon>
    </lineage>
</organism>
<evidence type="ECO:0000256" key="4">
    <source>
        <dbReference type="ARBA" id="ARBA00022833"/>
    </source>
</evidence>
<name>A0A5A7NTF4_9MICC</name>
<dbReference type="SUPFAM" id="SSF50129">
    <property type="entry name" value="GroES-like"/>
    <property type="match status" value="1"/>
</dbReference>
<dbReference type="AlphaFoldDB" id="A0A5A7NTF4"/>
<reference evidence="8 9" key="1">
    <citation type="submission" date="2019-09" db="EMBL/GenBank/DDBJ databases">
        <title>Arthrobacter zafarii sp. nov., a moderately thermotolerant and halotolerant actinobacterium isolated from Cholistan desert soil of Pakistan.</title>
        <authorList>
            <person name="Amin A."/>
            <person name="Ahmed I."/>
            <person name="Khalid N."/>
            <person name="Schumann P."/>
            <person name="Busse H.J."/>
            <person name="Khan I.U."/>
            <person name="Li S."/>
            <person name="Li W.J."/>
        </authorList>
    </citation>
    <scope>NUCLEOTIDE SEQUENCE [LARGE SCALE GENOMIC DNA]</scope>
    <source>
        <strain evidence="8 9">NCCP-1664</strain>
    </source>
</reference>
<keyword evidence="9" id="KW-1185">Reference proteome</keyword>
<dbReference type="InterPro" id="IPR036291">
    <property type="entry name" value="NAD(P)-bd_dom_sf"/>
</dbReference>
<evidence type="ECO:0000256" key="5">
    <source>
        <dbReference type="ARBA" id="ARBA00023002"/>
    </source>
</evidence>
<evidence type="ECO:0000313" key="8">
    <source>
        <dbReference type="EMBL" id="GER23177.1"/>
    </source>
</evidence>
<feature type="domain" description="Enoyl reductase (ER)" evidence="7">
    <location>
        <begin position="11"/>
        <end position="364"/>
    </location>
</feature>
<evidence type="ECO:0000256" key="1">
    <source>
        <dbReference type="ARBA" id="ARBA00001947"/>
    </source>
</evidence>
<dbReference type="GO" id="GO:0016491">
    <property type="term" value="F:oxidoreductase activity"/>
    <property type="evidence" value="ECO:0007669"/>
    <property type="project" value="UniProtKB-KW"/>
</dbReference>
<proteinExistence type="inferred from homology"/>
<dbReference type="PANTHER" id="PTHR43350:SF2">
    <property type="entry name" value="GROES-LIKE ZINC-BINDING ALCOHOL DEHYDROGENASE FAMILY PROTEIN"/>
    <property type="match status" value="1"/>
</dbReference>
<protein>
    <submittedName>
        <fullName evidence="8">Aryl-alcohol dehydrogenase</fullName>
    </submittedName>
</protein>
<evidence type="ECO:0000256" key="3">
    <source>
        <dbReference type="ARBA" id="ARBA00022723"/>
    </source>
</evidence>
<comment type="cofactor">
    <cofactor evidence="1 6">
        <name>Zn(2+)</name>
        <dbReference type="ChEBI" id="CHEBI:29105"/>
    </cofactor>
</comment>
<dbReference type="GO" id="GO:0008270">
    <property type="term" value="F:zinc ion binding"/>
    <property type="evidence" value="ECO:0007669"/>
    <property type="project" value="InterPro"/>
</dbReference>
<keyword evidence="5" id="KW-0560">Oxidoreductase</keyword>
<evidence type="ECO:0000259" key="7">
    <source>
        <dbReference type="SMART" id="SM00829"/>
    </source>
</evidence>
<evidence type="ECO:0000256" key="2">
    <source>
        <dbReference type="ARBA" id="ARBA00008072"/>
    </source>
</evidence>
<dbReference type="InterPro" id="IPR011032">
    <property type="entry name" value="GroES-like_sf"/>
</dbReference>
<keyword evidence="3 6" id="KW-0479">Metal-binding</keyword>
<dbReference type="Proteomes" id="UP000325307">
    <property type="component" value="Unassembled WGS sequence"/>
</dbReference>
<keyword evidence="4 6" id="KW-0862">Zinc</keyword>
<dbReference type="InterPro" id="IPR002328">
    <property type="entry name" value="ADH_Zn_CS"/>
</dbReference>
<dbReference type="RefSeq" id="WP_149956780.1">
    <property type="nucleotide sequence ID" value="NZ_BKDJ01000007.1"/>
</dbReference>
<evidence type="ECO:0000256" key="6">
    <source>
        <dbReference type="RuleBase" id="RU361277"/>
    </source>
</evidence>
<dbReference type="CDD" id="cd08278">
    <property type="entry name" value="benzyl_alcohol_DH"/>
    <property type="match status" value="1"/>
</dbReference>
<comment type="caution">
    <text evidence="8">The sequence shown here is derived from an EMBL/GenBank/DDBJ whole genome shotgun (WGS) entry which is preliminary data.</text>
</comment>
<dbReference type="Gene3D" id="3.90.180.10">
    <property type="entry name" value="Medium-chain alcohol dehydrogenases, catalytic domain"/>
    <property type="match status" value="1"/>
</dbReference>
<sequence>MTLMTAAVVRDPDRGFELEQVRLDAPRADEVLVRLVATGICHTDLGVARGTSSPRVLGHEGAGVVERVGSAVDGVKPGDKVILSFACCGECDKCLGGTPAHCRHFIPLNMAGARHDGSLTLNGEAGEPIAGSFFGQSSFAQYALTSPRNLVPVPQDTPEELLRILGPLGCGIQTGAGAVLNSLRVRAGSSMVITGAGSVGLSALLAGLAAGCTTVAVADLNPDRLALARELGATATVNVSDADALDQLRAATGGGADYAVETSGAAAAVRLAVDALDVGGVAGLVGLGRPGAEIVLDHATVGFGRSIVGIVEGDSVPQTLIPALLRLHLAGRFPFDRLVTLYPFDQFQQAVEDSISGTTIKAVVVL</sequence>
<dbReference type="Gene3D" id="3.40.50.720">
    <property type="entry name" value="NAD(P)-binding Rossmann-like Domain"/>
    <property type="match status" value="1"/>
</dbReference>
<dbReference type="InterPro" id="IPR013154">
    <property type="entry name" value="ADH-like_N"/>
</dbReference>
<dbReference type="Pfam" id="PF00107">
    <property type="entry name" value="ADH_zinc_N"/>
    <property type="match status" value="1"/>
</dbReference>
<dbReference type="OrthoDB" id="334894at2"/>
<dbReference type="PANTHER" id="PTHR43350">
    <property type="entry name" value="NAD-DEPENDENT ALCOHOL DEHYDROGENASE"/>
    <property type="match status" value="1"/>
</dbReference>
<evidence type="ECO:0000313" key="9">
    <source>
        <dbReference type="Proteomes" id="UP000325307"/>
    </source>
</evidence>
<dbReference type="PROSITE" id="PS00059">
    <property type="entry name" value="ADH_ZINC"/>
    <property type="match status" value="1"/>
</dbReference>
<dbReference type="SMART" id="SM00829">
    <property type="entry name" value="PKS_ER"/>
    <property type="match status" value="1"/>
</dbReference>
<dbReference type="Pfam" id="PF08240">
    <property type="entry name" value="ADH_N"/>
    <property type="match status" value="1"/>
</dbReference>
<dbReference type="EMBL" id="BKDJ01000007">
    <property type="protein sequence ID" value="GER23177.1"/>
    <property type="molecule type" value="Genomic_DNA"/>
</dbReference>
<gene>
    <name evidence="8" type="ORF">NCCP1664_16730</name>
</gene>